<gene>
    <name evidence="2" type="ORF">SUZIE_154560</name>
</gene>
<organism evidence="2 3">
    <name type="scientific">Sciurus carolinensis</name>
    <name type="common">Eastern gray squirrel</name>
    <dbReference type="NCBI Taxonomy" id="30640"/>
    <lineage>
        <taxon>Eukaryota</taxon>
        <taxon>Metazoa</taxon>
        <taxon>Chordata</taxon>
        <taxon>Craniata</taxon>
        <taxon>Vertebrata</taxon>
        <taxon>Euteleostomi</taxon>
        <taxon>Mammalia</taxon>
        <taxon>Eutheria</taxon>
        <taxon>Euarchontoglires</taxon>
        <taxon>Glires</taxon>
        <taxon>Rodentia</taxon>
        <taxon>Sciuromorpha</taxon>
        <taxon>Sciuridae</taxon>
        <taxon>Sciurinae</taxon>
        <taxon>Sciurini</taxon>
        <taxon>Sciurus</taxon>
    </lineage>
</organism>
<name>A0AA41SWR8_SCICA</name>
<dbReference type="Proteomes" id="UP001166674">
    <property type="component" value="Unassembled WGS sequence"/>
</dbReference>
<reference evidence="2" key="1">
    <citation type="submission" date="2020-03" db="EMBL/GenBank/DDBJ databases">
        <title>Studies in the Genomics of Life Span.</title>
        <authorList>
            <person name="Glass D."/>
        </authorList>
    </citation>
    <scope>NUCLEOTIDE SEQUENCE</scope>
    <source>
        <strain evidence="2">SUZIE</strain>
        <tissue evidence="2">Muscle</tissue>
    </source>
</reference>
<sequence length="306" mass="33953">MSTPQTTFGKMNTPEIKATDSSGAFTSHINVTASGSKSTPHTAATSPETTNPPPKEVPSFGMLTPALCYLLEEQEAARGSCSVEEEVEIDEEKQMKGFLNDSEKMAFLVSLHLGAAERWSILQMEVGNPLSNENKSFLSRSQGLYDSLSEIDILSAVLCHPKQGQKSVRQYATDFLLLARHLSWSDAILRTRFLEGLSEAVTNKMGRIFLKVAGSLKELIDRSLYTECQLAEEKDSPGNSSQVLPTACKRNNEEAMENELSSQQQTEEHQHVPKRCYYLKEHGDPQEGLHDHLRQSTGHQKAPTNK</sequence>
<feature type="compositionally biased region" description="Polar residues" evidence="1">
    <location>
        <begin position="295"/>
        <end position="306"/>
    </location>
</feature>
<dbReference type="PANTHER" id="PTHR47702">
    <property type="entry name" value="RETROTRANSPOSON GAG-LIKE PROTEIN 9"/>
    <property type="match status" value="1"/>
</dbReference>
<feature type="compositionally biased region" description="Polar residues" evidence="1">
    <location>
        <begin position="1"/>
        <end position="10"/>
    </location>
</feature>
<accession>A0AA41SWR8</accession>
<dbReference type="PANTHER" id="PTHR47702:SF1">
    <property type="entry name" value="RETROTRANSPOSON GAG-LIKE PROTEIN 9"/>
    <property type="match status" value="1"/>
</dbReference>
<keyword evidence="3" id="KW-1185">Reference proteome</keyword>
<dbReference type="InterPro" id="IPR042919">
    <property type="entry name" value="RTL9"/>
</dbReference>
<evidence type="ECO:0000313" key="3">
    <source>
        <dbReference type="Proteomes" id="UP001166674"/>
    </source>
</evidence>
<comment type="caution">
    <text evidence="2">The sequence shown here is derived from an EMBL/GenBank/DDBJ whole genome shotgun (WGS) entry which is preliminary data.</text>
</comment>
<evidence type="ECO:0000256" key="1">
    <source>
        <dbReference type="SAM" id="MobiDB-lite"/>
    </source>
</evidence>
<evidence type="ECO:0000313" key="2">
    <source>
        <dbReference type="EMBL" id="MBZ3879763.1"/>
    </source>
</evidence>
<protein>
    <submittedName>
        <fullName evidence="2">Retrotransposon gag domain-containing protein 1</fullName>
    </submittedName>
</protein>
<dbReference type="AlphaFoldDB" id="A0AA41SWR8"/>
<feature type="compositionally biased region" description="Basic and acidic residues" evidence="1">
    <location>
        <begin position="278"/>
        <end position="294"/>
    </location>
</feature>
<dbReference type="EMBL" id="JAATJV010370047">
    <property type="protein sequence ID" value="MBZ3879763.1"/>
    <property type="molecule type" value="Genomic_DNA"/>
</dbReference>
<feature type="region of interest" description="Disordered" evidence="1">
    <location>
        <begin position="251"/>
        <end position="306"/>
    </location>
</feature>
<proteinExistence type="predicted"/>
<feature type="compositionally biased region" description="Polar residues" evidence="1">
    <location>
        <begin position="19"/>
        <end position="49"/>
    </location>
</feature>
<feature type="region of interest" description="Disordered" evidence="1">
    <location>
        <begin position="1"/>
        <end position="59"/>
    </location>
</feature>